<dbReference type="GO" id="GO:0008915">
    <property type="term" value="F:lipid-A-disaccharide synthase activity"/>
    <property type="evidence" value="ECO:0007669"/>
    <property type="project" value="UniProtKB-UniRule"/>
</dbReference>
<evidence type="ECO:0000256" key="1">
    <source>
        <dbReference type="ARBA" id="ARBA00002056"/>
    </source>
</evidence>
<accession>A0A2Z4Y4C2</accession>
<evidence type="ECO:0000256" key="9">
    <source>
        <dbReference type="ARBA" id="ARBA00048975"/>
    </source>
</evidence>
<comment type="catalytic activity">
    <reaction evidence="9">
        <text>a lipid X + a UDP-2-N,3-O-bis[(3R)-3-hydroxyacyl]-alpha-D-glucosamine = a lipid A disaccharide + UDP + H(+)</text>
        <dbReference type="Rhea" id="RHEA:67828"/>
        <dbReference type="ChEBI" id="CHEBI:15378"/>
        <dbReference type="ChEBI" id="CHEBI:58223"/>
        <dbReference type="ChEBI" id="CHEBI:137748"/>
        <dbReference type="ChEBI" id="CHEBI:176338"/>
        <dbReference type="ChEBI" id="CHEBI:176343"/>
        <dbReference type="EC" id="2.4.1.182"/>
    </reaction>
</comment>
<evidence type="ECO:0000256" key="4">
    <source>
        <dbReference type="ARBA" id="ARBA00022516"/>
    </source>
</evidence>
<evidence type="ECO:0000313" key="11">
    <source>
        <dbReference type="EMBL" id="AXA36057.1"/>
    </source>
</evidence>
<dbReference type="Pfam" id="PF02684">
    <property type="entry name" value="LpxB"/>
    <property type="match status" value="1"/>
</dbReference>
<dbReference type="KEGG" id="schv:BRCON_1280"/>
<evidence type="ECO:0000256" key="6">
    <source>
        <dbReference type="ARBA" id="ARBA00022676"/>
    </source>
</evidence>
<name>A0A2Z4Y4C2_SUMC1</name>
<dbReference type="Proteomes" id="UP000262583">
    <property type="component" value="Chromosome"/>
</dbReference>
<proteinExistence type="predicted"/>
<dbReference type="EMBL" id="CP030759">
    <property type="protein sequence ID" value="AXA36057.1"/>
    <property type="molecule type" value="Genomic_DNA"/>
</dbReference>
<protein>
    <recommendedName>
        <fullName evidence="3 10">Lipid-A-disaccharide synthase</fullName>
        <ecNumber evidence="2 10">2.4.1.182</ecNumber>
    </recommendedName>
</protein>
<gene>
    <name evidence="11" type="ORF">BRCON_1280</name>
</gene>
<dbReference type="SUPFAM" id="SSF53756">
    <property type="entry name" value="UDP-Glycosyltransferase/glycogen phosphorylase"/>
    <property type="match status" value="1"/>
</dbReference>
<keyword evidence="5" id="KW-0441">Lipid A biosynthesis</keyword>
<dbReference type="GO" id="GO:0016020">
    <property type="term" value="C:membrane"/>
    <property type="evidence" value="ECO:0007669"/>
    <property type="project" value="GOC"/>
</dbReference>
<comment type="function">
    <text evidence="1">Condensation of UDP-2,3-diacylglucosamine and 2,3-diacylglucosamine-1-phosphate to form lipid A disaccharide, a precursor of lipid A, a phosphorylated glycolipid that anchors the lipopolysaccharide to the outer membrane of the cell.</text>
</comment>
<dbReference type="PANTHER" id="PTHR30372">
    <property type="entry name" value="LIPID-A-DISACCHARIDE SYNTHASE"/>
    <property type="match status" value="1"/>
</dbReference>
<sequence length="386" mass="42795">MFVAGENSGDQHAARLIGELRQRDPSLHCFGFGGEAMAHAGLELVENLAQRVPIIGLSQAIRHYPTLRRLFSRAVDLLASRRPNALVLVDYPGFNLRLAQEAKKLGIPVIYYISPQVWAWNKHRLRIIADTVSLMLVILPFEAELYRREGVPVAYVGHPLLDHEGPMHSRAEVLARLGLPSDAYVVGLIPGSRIPEVRRHLPVLLEAAVAIRRKLPNAAFVIPQATTVSRELIENHVRGYPHLRVAIADGQLASIRSALDFALCKSGTSTLELALADVPMVIFYKVSLPTMLFAKAVLRIPWVGLVNIIANEMIVPELLQHDATPERLARAALEIICSPEQLTRMREGLARVRRAMGRSGASARAAEEILHYLQQSESAERLERPS</sequence>
<keyword evidence="7" id="KW-0808">Transferase</keyword>
<organism evidence="11 12">
    <name type="scientific">Sumerlaea chitinivorans</name>
    <dbReference type="NCBI Taxonomy" id="2250252"/>
    <lineage>
        <taxon>Bacteria</taxon>
        <taxon>Candidatus Sumerlaeota</taxon>
        <taxon>Candidatus Sumerlaeia</taxon>
        <taxon>Candidatus Sumerlaeales</taxon>
        <taxon>Candidatus Sumerlaeaceae</taxon>
        <taxon>Candidatus Sumerlaea</taxon>
    </lineage>
</organism>
<keyword evidence="6" id="KW-0328">Glycosyltransferase</keyword>
<reference evidence="11 12" key="1">
    <citation type="submission" date="2018-05" db="EMBL/GenBank/DDBJ databases">
        <title>A metagenomic window into the 2 km-deep terrestrial subsurface aquifer revealed taxonomically and functionally diverse microbial community comprising novel uncultured bacterial lineages.</title>
        <authorList>
            <person name="Kadnikov V.V."/>
            <person name="Mardanov A.V."/>
            <person name="Beletsky A.V."/>
            <person name="Banks D."/>
            <person name="Pimenov N.V."/>
            <person name="Frank Y.A."/>
            <person name="Karnachuk O.V."/>
            <person name="Ravin N.V."/>
        </authorList>
    </citation>
    <scope>NUCLEOTIDE SEQUENCE [LARGE SCALE GENOMIC DNA]</scope>
    <source>
        <strain evidence="11">BY</strain>
    </source>
</reference>
<dbReference type="GO" id="GO:0005543">
    <property type="term" value="F:phospholipid binding"/>
    <property type="evidence" value="ECO:0007669"/>
    <property type="project" value="TreeGrafter"/>
</dbReference>
<evidence type="ECO:0000256" key="8">
    <source>
        <dbReference type="ARBA" id="ARBA00023098"/>
    </source>
</evidence>
<evidence type="ECO:0000256" key="10">
    <source>
        <dbReference type="NCBIfam" id="TIGR00215"/>
    </source>
</evidence>
<keyword evidence="4" id="KW-0444">Lipid biosynthesis</keyword>
<evidence type="ECO:0000256" key="3">
    <source>
        <dbReference type="ARBA" id="ARBA00020902"/>
    </source>
</evidence>
<dbReference type="InterPro" id="IPR003835">
    <property type="entry name" value="Glyco_trans_19"/>
</dbReference>
<evidence type="ECO:0000256" key="7">
    <source>
        <dbReference type="ARBA" id="ARBA00022679"/>
    </source>
</evidence>
<dbReference type="EC" id="2.4.1.182" evidence="2 10"/>
<dbReference type="GO" id="GO:0009245">
    <property type="term" value="P:lipid A biosynthetic process"/>
    <property type="evidence" value="ECO:0007669"/>
    <property type="project" value="UniProtKB-UniRule"/>
</dbReference>
<dbReference type="AlphaFoldDB" id="A0A2Z4Y4C2"/>
<keyword evidence="8" id="KW-0443">Lipid metabolism</keyword>
<evidence type="ECO:0000313" key="12">
    <source>
        <dbReference type="Proteomes" id="UP000262583"/>
    </source>
</evidence>
<evidence type="ECO:0000256" key="5">
    <source>
        <dbReference type="ARBA" id="ARBA00022556"/>
    </source>
</evidence>
<evidence type="ECO:0000256" key="2">
    <source>
        <dbReference type="ARBA" id="ARBA00012687"/>
    </source>
</evidence>
<dbReference type="NCBIfam" id="TIGR00215">
    <property type="entry name" value="lpxB"/>
    <property type="match status" value="1"/>
</dbReference>
<dbReference type="PANTHER" id="PTHR30372:SF4">
    <property type="entry name" value="LIPID-A-DISACCHARIDE SYNTHASE, MITOCHONDRIAL-RELATED"/>
    <property type="match status" value="1"/>
</dbReference>